<keyword evidence="8 17" id="KW-0812">Transmembrane</keyword>
<dbReference type="GO" id="GO:0008444">
    <property type="term" value="F:CDP-diacylglycerol-glycerol-3-phosphate 3-phosphatidyltransferase activity"/>
    <property type="evidence" value="ECO:0007669"/>
    <property type="project" value="UniProtKB-UniRule"/>
</dbReference>
<evidence type="ECO:0000256" key="3">
    <source>
        <dbReference type="ARBA" id="ARBA00010441"/>
    </source>
</evidence>
<comment type="pathway">
    <text evidence="2">Phospholipid metabolism; phosphatidylglycerol biosynthesis; phosphatidylglycerol from CDP-diacylglycerol: step 1/2.</text>
</comment>
<name>A0A7C4EWK1_9BACT</name>
<reference evidence="18" key="1">
    <citation type="journal article" date="2020" name="mSystems">
        <title>Genome- and Community-Level Interaction Insights into Carbon Utilization and Element Cycling Functions of Hydrothermarchaeota in Hydrothermal Sediment.</title>
        <authorList>
            <person name="Zhou Z."/>
            <person name="Liu Y."/>
            <person name="Xu W."/>
            <person name="Pan J."/>
            <person name="Luo Z.H."/>
            <person name="Li M."/>
        </authorList>
    </citation>
    <scope>NUCLEOTIDE SEQUENCE [LARGE SCALE GENOMIC DNA]</scope>
    <source>
        <strain evidence="18">SpSt-769</strain>
    </source>
</reference>
<keyword evidence="9 17" id="KW-1133">Transmembrane helix</keyword>
<dbReference type="InterPro" id="IPR048254">
    <property type="entry name" value="CDP_ALCOHOL_P_TRANSF_CS"/>
</dbReference>
<keyword evidence="7 16" id="KW-0808">Transferase</keyword>
<dbReference type="PANTHER" id="PTHR14269">
    <property type="entry name" value="CDP-DIACYLGLYCEROL--GLYCEROL-3-PHOSPHATE 3-PHOSPHATIDYLTRANSFERASE-RELATED"/>
    <property type="match status" value="1"/>
</dbReference>
<evidence type="ECO:0000256" key="5">
    <source>
        <dbReference type="ARBA" id="ARBA00014944"/>
    </source>
</evidence>
<dbReference type="InterPro" id="IPR050324">
    <property type="entry name" value="CDP-alcohol_PTase-I"/>
</dbReference>
<evidence type="ECO:0000313" key="18">
    <source>
        <dbReference type="EMBL" id="HGH60976.1"/>
    </source>
</evidence>
<keyword evidence="12" id="KW-0594">Phospholipid biosynthesis</keyword>
<evidence type="ECO:0000256" key="13">
    <source>
        <dbReference type="ARBA" id="ARBA00023264"/>
    </source>
</evidence>
<dbReference type="AlphaFoldDB" id="A0A7C4EWK1"/>
<evidence type="ECO:0000256" key="6">
    <source>
        <dbReference type="ARBA" id="ARBA00022516"/>
    </source>
</evidence>
<evidence type="ECO:0000256" key="7">
    <source>
        <dbReference type="ARBA" id="ARBA00022679"/>
    </source>
</evidence>
<organism evidence="18">
    <name type="scientific">Desulfomonile tiedjei</name>
    <dbReference type="NCBI Taxonomy" id="2358"/>
    <lineage>
        <taxon>Bacteria</taxon>
        <taxon>Pseudomonadati</taxon>
        <taxon>Thermodesulfobacteriota</taxon>
        <taxon>Desulfomonilia</taxon>
        <taxon>Desulfomonilales</taxon>
        <taxon>Desulfomonilaceae</taxon>
        <taxon>Desulfomonile</taxon>
    </lineage>
</organism>
<evidence type="ECO:0000256" key="2">
    <source>
        <dbReference type="ARBA" id="ARBA00005042"/>
    </source>
</evidence>
<dbReference type="PANTHER" id="PTHR14269:SF62">
    <property type="entry name" value="CDP-DIACYLGLYCEROL--GLYCEROL-3-PHOSPHATE 3-PHOSPHATIDYLTRANSFERASE 1, CHLOROPLASTIC"/>
    <property type="match status" value="1"/>
</dbReference>
<dbReference type="GO" id="GO:0016020">
    <property type="term" value="C:membrane"/>
    <property type="evidence" value="ECO:0007669"/>
    <property type="project" value="UniProtKB-SubCell"/>
</dbReference>
<dbReference type="Pfam" id="PF01066">
    <property type="entry name" value="CDP-OH_P_transf"/>
    <property type="match status" value="1"/>
</dbReference>
<keyword evidence="11 17" id="KW-0472">Membrane</keyword>
<dbReference type="InterPro" id="IPR000462">
    <property type="entry name" value="CDP-OH_P_trans"/>
</dbReference>
<evidence type="ECO:0000256" key="14">
    <source>
        <dbReference type="ARBA" id="ARBA00048586"/>
    </source>
</evidence>
<comment type="similarity">
    <text evidence="3 16">Belongs to the CDP-alcohol phosphatidyltransferase class-I family.</text>
</comment>
<keyword evidence="6" id="KW-0444">Lipid biosynthesis</keyword>
<dbReference type="EC" id="2.7.8.5" evidence="4 15"/>
<evidence type="ECO:0000256" key="15">
    <source>
        <dbReference type="NCBIfam" id="TIGR00560"/>
    </source>
</evidence>
<feature type="transmembrane region" description="Helical" evidence="17">
    <location>
        <begin position="153"/>
        <end position="175"/>
    </location>
</feature>
<comment type="catalytic activity">
    <reaction evidence="14">
        <text>a CDP-1,2-diacyl-sn-glycerol + sn-glycerol 3-phosphate = a 1,2-diacyl-sn-glycero-3-phospho-(1'-sn-glycero-3'-phosphate) + CMP + H(+)</text>
        <dbReference type="Rhea" id="RHEA:12593"/>
        <dbReference type="ChEBI" id="CHEBI:15378"/>
        <dbReference type="ChEBI" id="CHEBI:57597"/>
        <dbReference type="ChEBI" id="CHEBI:58332"/>
        <dbReference type="ChEBI" id="CHEBI:60110"/>
        <dbReference type="ChEBI" id="CHEBI:60377"/>
        <dbReference type="EC" id="2.7.8.5"/>
    </reaction>
</comment>
<evidence type="ECO:0000256" key="16">
    <source>
        <dbReference type="RuleBase" id="RU003750"/>
    </source>
</evidence>
<dbReference type="EMBL" id="DTGT01000205">
    <property type="protein sequence ID" value="HGH60976.1"/>
    <property type="molecule type" value="Genomic_DNA"/>
</dbReference>
<keyword evidence="13" id="KW-1208">Phospholipid metabolism</keyword>
<comment type="caution">
    <text evidence="18">The sequence shown here is derived from an EMBL/GenBank/DDBJ whole genome shotgun (WGS) entry which is preliminary data.</text>
</comment>
<sequence length="190" mass="21489">MKKHLPNFLTLGRLILAPPIVVLLFFPGKLPSAIAAAIFLVASLTDFFDGFIARRFKLESSFGRFLDPIADKVLVTSALIMLIALDRVPAWIVMLLISREVAVSALRATTKTWDTTLSPSKIGKLKAVFQFAAIVPLIIHYEYHCIIPINFHLIGMVLLYIALVLTLWSGVDYFLRFYREYQIKEDGNEF</sequence>
<dbReference type="GO" id="GO:0046474">
    <property type="term" value="P:glycerophospholipid biosynthetic process"/>
    <property type="evidence" value="ECO:0007669"/>
    <property type="project" value="TreeGrafter"/>
</dbReference>
<dbReference type="InterPro" id="IPR043130">
    <property type="entry name" value="CDP-OH_PTrfase_TM_dom"/>
</dbReference>
<gene>
    <name evidence="18" type="primary">pgsA</name>
    <name evidence="18" type="ORF">ENV54_06725</name>
</gene>
<dbReference type="PROSITE" id="PS00379">
    <property type="entry name" value="CDP_ALCOHOL_P_TRANSF"/>
    <property type="match status" value="1"/>
</dbReference>
<keyword evidence="10" id="KW-0443">Lipid metabolism</keyword>
<dbReference type="PIRSF" id="PIRSF000847">
    <property type="entry name" value="Phos_ph_gly_syn"/>
    <property type="match status" value="1"/>
</dbReference>
<comment type="subcellular location">
    <subcellularLocation>
        <location evidence="1">Membrane</location>
        <topology evidence="1">Multi-pass membrane protein</topology>
    </subcellularLocation>
</comment>
<evidence type="ECO:0000256" key="10">
    <source>
        <dbReference type="ARBA" id="ARBA00023098"/>
    </source>
</evidence>
<dbReference type="NCBIfam" id="TIGR00560">
    <property type="entry name" value="pgsA"/>
    <property type="match status" value="1"/>
</dbReference>
<dbReference type="Gene3D" id="1.20.120.1760">
    <property type="match status" value="1"/>
</dbReference>
<proteinExistence type="inferred from homology"/>
<protein>
    <recommendedName>
        <fullName evidence="5 15">CDP-diacylglycerol--glycerol-3-phosphate 3-phosphatidyltransferase</fullName>
        <ecNumber evidence="4 15">2.7.8.5</ecNumber>
    </recommendedName>
</protein>
<evidence type="ECO:0000256" key="12">
    <source>
        <dbReference type="ARBA" id="ARBA00023209"/>
    </source>
</evidence>
<evidence type="ECO:0000256" key="9">
    <source>
        <dbReference type="ARBA" id="ARBA00022989"/>
    </source>
</evidence>
<dbReference type="InterPro" id="IPR004570">
    <property type="entry name" value="Phosphatidylglycerol_P_synth"/>
</dbReference>
<evidence type="ECO:0000256" key="8">
    <source>
        <dbReference type="ARBA" id="ARBA00022692"/>
    </source>
</evidence>
<evidence type="ECO:0000256" key="1">
    <source>
        <dbReference type="ARBA" id="ARBA00004141"/>
    </source>
</evidence>
<evidence type="ECO:0000256" key="4">
    <source>
        <dbReference type="ARBA" id="ARBA00013170"/>
    </source>
</evidence>
<evidence type="ECO:0000256" key="17">
    <source>
        <dbReference type="SAM" id="Phobius"/>
    </source>
</evidence>
<evidence type="ECO:0000256" key="11">
    <source>
        <dbReference type="ARBA" id="ARBA00023136"/>
    </source>
</evidence>
<accession>A0A7C4EWK1</accession>